<keyword evidence="3" id="KW-1185">Reference proteome</keyword>
<proteinExistence type="predicted"/>
<feature type="region of interest" description="Disordered" evidence="1">
    <location>
        <begin position="43"/>
        <end position="82"/>
    </location>
</feature>
<accession>A0AAV0XN04</accession>
<reference evidence="2 3" key="1">
    <citation type="submission" date="2023-01" db="EMBL/GenBank/DDBJ databases">
        <authorList>
            <person name="Whitehead M."/>
        </authorList>
    </citation>
    <scope>NUCLEOTIDE SEQUENCE [LARGE SCALE GENOMIC DNA]</scope>
</reference>
<protein>
    <submittedName>
        <fullName evidence="2">Uncharacterized protein</fullName>
    </submittedName>
</protein>
<name>A0AAV0XN04_9HEMI</name>
<organism evidence="2 3">
    <name type="scientific">Macrosiphum euphorbiae</name>
    <name type="common">potato aphid</name>
    <dbReference type="NCBI Taxonomy" id="13131"/>
    <lineage>
        <taxon>Eukaryota</taxon>
        <taxon>Metazoa</taxon>
        <taxon>Ecdysozoa</taxon>
        <taxon>Arthropoda</taxon>
        <taxon>Hexapoda</taxon>
        <taxon>Insecta</taxon>
        <taxon>Pterygota</taxon>
        <taxon>Neoptera</taxon>
        <taxon>Paraneoptera</taxon>
        <taxon>Hemiptera</taxon>
        <taxon>Sternorrhyncha</taxon>
        <taxon>Aphidomorpha</taxon>
        <taxon>Aphidoidea</taxon>
        <taxon>Aphididae</taxon>
        <taxon>Macrosiphini</taxon>
        <taxon>Macrosiphum</taxon>
    </lineage>
</organism>
<comment type="caution">
    <text evidence="2">The sequence shown here is derived from an EMBL/GenBank/DDBJ whole genome shotgun (WGS) entry which is preliminary data.</text>
</comment>
<gene>
    <name evidence="2" type="ORF">MEUPH1_LOCUS23933</name>
</gene>
<evidence type="ECO:0000313" key="2">
    <source>
        <dbReference type="EMBL" id="CAI6369728.1"/>
    </source>
</evidence>
<dbReference type="AlphaFoldDB" id="A0AAV0XN04"/>
<dbReference type="Proteomes" id="UP001160148">
    <property type="component" value="Unassembled WGS sequence"/>
</dbReference>
<evidence type="ECO:0000256" key="1">
    <source>
        <dbReference type="SAM" id="MobiDB-lite"/>
    </source>
</evidence>
<sequence>MLSNAIEPSNNWSLYPVNLVDGLCFDNYDEAAKKEREIFLSASESDHRSYKKSKPNNCSSRKNLFGSNGSINDSDSSDGDQPLMVIKKRNDEAKSLTGVQEESCNYSFEPNSLGSMSSIINYDKHLKTTLQKRKTM</sequence>
<dbReference type="EMBL" id="CARXXK010000029">
    <property type="protein sequence ID" value="CAI6369728.1"/>
    <property type="molecule type" value="Genomic_DNA"/>
</dbReference>
<evidence type="ECO:0000313" key="3">
    <source>
        <dbReference type="Proteomes" id="UP001160148"/>
    </source>
</evidence>